<dbReference type="InterPro" id="IPR036397">
    <property type="entry name" value="RNaseH_sf"/>
</dbReference>
<proteinExistence type="predicted"/>
<dbReference type="AlphaFoldDB" id="A0A4Y2FGE3"/>
<dbReference type="PANTHER" id="PTHR46060:SF1">
    <property type="entry name" value="MARINER MOS1 TRANSPOSASE-LIKE PROTEIN"/>
    <property type="match status" value="1"/>
</dbReference>
<evidence type="ECO:0000313" key="1">
    <source>
        <dbReference type="EMBL" id="GBM39425.1"/>
    </source>
</evidence>
<gene>
    <name evidence="1" type="ORF">AVEN_126310_1</name>
</gene>
<name>A0A4Y2FGE3_ARAVE</name>
<dbReference type="Gene3D" id="3.30.420.10">
    <property type="entry name" value="Ribonuclease H-like superfamily/Ribonuclease H"/>
    <property type="match status" value="1"/>
</dbReference>
<dbReference type="Proteomes" id="UP000499080">
    <property type="component" value="Unassembled WGS sequence"/>
</dbReference>
<dbReference type="InterPro" id="IPR052709">
    <property type="entry name" value="Transposase-MT_Hybrid"/>
</dbReference>
<evidence type="ECO:0008006" key="3">
    <source>
        <dbReference type="Google" id="ProtNLM"/>
    </source>
</evidence>
<organism evidence="1 2">
    <name type="scientific">Araneus ventricosus</name>
    <name type="common">Orbweaver spider</name>
    <name type="synonym">Epeira ventricosa</name>
    <dbReference type="NCBI Taxonomy" id="182803"/>
    <lineage>
        <taxon>Eukaryota</taxon>
        <taxon>Metazoa</taxon>
        <taxon>Ecdysozoa</taxon>
        <taxon>Arthropoda</taxon>
        <taxon>Chelicerata</taxon>
        <taxon>Arachnida</taxon>
        <taxon>Araneae</taxon>
        <taxon>Araneomorphae</taxon>
        <taxon>Entelegynae</taxon>
        <taxon>Araneoidea</taxon>
        <taxon>Araneidae</taxon>
        <taxon>Araneus</taxon>
    </lineage>
</organism>
<comment type="caution">
    <text evidence="1">The sequence shown here is derived from an EMBL/GenBank/DDBJ whole genome shotgun (WGS) entry which is preliminary data.</text>
</comment>
<dbReference type="EMBL" id="BGPR01000896">
    <property type="protein sequence ID" value="GBM39425.1"/>
    <property type="molecule type" value="Genomic_DNA"/>
</dbReference>
<dbReference type="GO" id="GO:0003676">
    <property type="term" value="F:nucleic acid binding"/>
    <property type="evidence" value="ECO:0007669"/>
    <property type="project" value="InterPro"/>
</dbReference>
<protein>
    <recommendedName>
        <fullName evidence="3">Tc1-like transposase DDE domain-containing protein</fullName>
    </recommendedName>
</protein>
<reference evidence="1 2" key="1">
    <citation type="journal article" date="2019" name="Sci. Rep.">
        <title>Orb-weaving spider Araneus ventricosus genome elucidates the spidroin gene catalogue.</title>
        <authorList>
            <person name="Kono N."/>
            <person name="Nakamura H."/>
            <person name="Ohtoshi R."/>
            <person name="Moran D.A.P."/>
            <person name="Shinohara A."/>
            <person name="Yoshida Y."/>
            <person name="Fujiwara M."/>
            <person name="Mori M."/>
            <person name="Tomita M."/>
            <person name="Arakawa K."/>
        </authorList>
    </citation>
    <scope>NUCLEOTIDE SEQUENCE [LARGE SCALE GENOMIC DNA]</scope>
</reference>
<dbReference type="OrthoDB" id="6434373at2759"/>
<keyword evidence="2" id="KW-1185">Reference proteome</keyword>
<dbReference type="PANTHER" id="PTHR46060">
    <property type="entry name" value="MARINER MOS1 TRANSPOSASE-LIKE PROTEIN"/>
    <property type="match status" value="1"/>
</dbReference>
<evidence type="ECO:0000313" key="2">
    <source>
        <dbReference type="Proteomes" id="UP000499080"/>
    </source>
</evidence>
<sequence>MAGRIDAFGKCELHLFFAFFKAEGVLVENDQCSCFCQTLRRAIPTAGVVLIHDNVRPHSAVVTQQLLEQFKWNVSDHPAYSPDFHLFPELKNWLGDQSVQKNKEVQSNVKAHITSLAETLFEDGIRNLVHRLYKCLNLHGDYVEK</sequence>
<accession>A0A4Y2FGE3</accession>